<evidence type="ECO:0000313" key="6">
    <source>
        <dbReference type="Proteomes" id="UP000245207"/>
    </source>
</evidence>
<feature type="region of interest" description="Disordered" evidence="3">
    <location>
        <begin position="1"/>
        <end position="462"/>
    </location>
</feature>
<evidence type="ECO:0000256" key="3">
    <source>
        <dbReference type="SAM" id="MobiDB-lite"/>
    </source>
</evidence>
<reference evidence="5 6" key="1">
    <citation type="journal article" date="2018" name="Mol. Plant">
        <title>The genome of Artemisia annua provides insight into the evolution of Asteraceae family and artemisinin biosynthesis.</title>
        <authorList>
            <person name="Shen Q."/>
            <person name="Zhang L."/>
            <person name="Liao Z."/>
            <person name="Wang S."/>
            <person name="Yan T."/>
            <person name="Shi P."/>
            <person name="Liu M."/>
            <person name="Fu X."/>
            <person name="Pan Q."/>
            <person name="Wang Y."/>
            <person name="Lv Z."/>
            <person name="Lu X."/>
            <person name="Zhang F."/>
            <person name="Jiang W."/>
            <person name="Ma Y."/>
            <person name="Chen M."/>
            <person name="Hao X."/>
            <person name="Li L."/>
            <person name="Tang Y."/>
            <person name="Lv G."/>
            <person name="Zhou Y."/>
            <person name="Sun X."/>
            <person name="Brodelius P.E."/>
            <person name="Rose J.K.C."/>
            <person name="Tang K."/>
        </authorList>
    </citation>
    <scope>NUCLEOTIDE SEQUENCE [LARGE SCALE GENOMIC DNA]</scope>
    <source>
        <strain evidence="6">cv. Huhao1</strain>
        <tissue evidence="5">Leaf</tissue>
    </source>
</reference>
<dbReference type="InterPro" id="IPR040319">
    <property type="entry name" value="LSD1-like"/>
</dbReference>
<feature type="compositionally biased region" description="Polar residues" evidence="3">
    <location>
        <begin position="441"/>
        <end position="457"/>
    </location>
</feature>
<proteinExistence type="predicted"/>
<feature type="domain" description="Zinc finger LSD1-type" evidence="4">
    <location>
        <begin position="570"/>
        <end position="592"/>
    </location>
</feature>
<dbReference type="PANTHER" id="PTHR31747">
    <property type="entry name" value="PROTEIN LSD1"/>
    <property type="match status" value="1"/>
</dbReference>
<dbReference type="GO" id="GO:0005634">
    <property type="term" value="C:nucleus"/>
    <property type="evidence" value="ECO:0007669"/>
    <property type="project" value="UniProtKB-SubCell"/>
</dbReference>
<feature type="compositionally biased region" description="Pro residues" evidence="3">
    <location>
        <begin position="31"/>
        <end position="40"/>
    </location>
</feature>
<dbReference type="OrthoDB" id="509329at2759"/>
<feature type="compositionally biased region" description="Basic and acidic residues" evidence="3">
    <location>
        <begin position="87"/>
        <end position="96"/>
    </location>
</feature>
<protein>
    <submittedName>
        <fullName evidence="5">Zinc finger, LSD1-type</fullName>
    </submittedName>
</protein>
<feature type="compositionally biased region" description="Polar residues" evidence="3">
    <location>
        <begin position="177"/>
        <end position="187"/>
    </location>
</feature>
<feature type="compositionally biased region" description="Basic and acidic residues" evidence="3">
    <location>
        <begin position="62"/>
        <end position="71"/>
    </location>
</feature>
<dbReference type="NCBIfam" id="TIGR01053">
    <property type="entry name" value="LSD1"/>
    <property type="match status" value="2"/>
</dbReference>
<feature type="compositionally biased region" description="Polar residues" evidence="3">
    <location>
        <begin position="348"/>
        <end position="362"/>
    </location>
</feature>
<keyword evidence="2" id="KW-0539">Nucleus</keyword>
<feature type="compositionally biased region" description="Acidic residues" evidence="3">
    <location>
        <begin position="309"/>
        <end position="324"/>
    </location>
</feature>
<feature type="domain" description="Zinc finger LSD1-type" evidence="4">
    <location>
        <begin position="532"/>
        <end position="553"/>
    </location>
</feature>
<dbReference type="AlphaFoldDB" id="A0A2U1LLK4"/>
<feature type="compositionally biased region" description="Polar residues" evidence="3">
    <location>
        <begin position="13"/>
        <end position="24"/>
    </location>
</feature>
<dbReference type="STRING" id="35608.A0A2U1LLK4"/>
<evidence type="ECO:0000259" key="4">
    <source>
        <dbReference type="Pfam" id="PF06943"/>
    </source>
</evidence>
<organism evidence="5 6">
    <name type="scientific">Artemisia annua</name>
    <name type="common">Sweet wormwood</name>
    <dbReference type="NCBI Taxonomy" id="35608"/>
    <lineage>
        <taxon>Eukaryota</taxon>
        <taxon>Viridiplantae</taxon>
        <taxon>Streptophyta</taxon>
        <taxon>Embryophyta</taxon>
        <taxon>Tracheophyta</taxon>
        <taxon>Spermatophyta</taxon>
        <taxon>Magnoliopsida</taxon>
        <taxon>eudicotyledons</taxon>
        <taxon>Gunneridae</taxon>
        <taxon>Pentapetalae</taxon>
        <taxon>asterids</taxon>
        <taxon>campanulids</taxon>
        <taxon>Asterales</taxon>
        <taxon>Asteraceae</taxon>
        <taxon>Asteroideae</taxon>
        <taxon>Anthemideae</taxon>
        <taxon>Artemisiinae</taxon>
        <taxon>Artemisia</taxon>
    </lineage>
</organism>
<sequence length="600" mass="65889">MTEEHDGDPPPENLNNDGSQSPSTPLTDRQPPSPLPPTPPLQNLDMEEQEVEDDDGPPPGWDNKHQLKEETEQALEPAAVSAVSSDMKMEDVRQDVQNEEVPQPESEAHPSSVPDLVSSDITVDHQDSEDEGPPPGWDSKPQSEPKLQVELPSTPPSGRMEAEDVQKDAQNDDGLPPQSQAHTNQLSELVASDMQVEQHDSEDEGPPPGWDSKCQPEPESQLARPTTPQSDIKMMDVQQDAENEEGPEPRSQAHPSPPPEAVPSDIKMDQQDSEDEGPPPGWDSKCQPGSNPTSPRSDTKTEDIQQIQNEDDTQVEQQDSEDDGPPPGWDSKCESEPKVQEACPSNPPSDTKTGDVQLSAQNEDGPEPQSLSRPIPAPELVISDTNVEEQDSEDDGPPPGWDSKCQPEQKLQKTCSSDSKMEDDQGDMHDDEGPPPGWEPTPQQESQAHLSVSSPVVQSGGRMDCEQNNVEAVNEIPQPPSRQRSIAPIEPQVVMSKRPRSIERSITPIEPQIPMPKRQRSLDNPEMGQMVCGSCRLLLSYPRGARYVECACCLEENYVLEEHEVGQVVCGSCDVLLMYPYGAPKIRCNNCKFETEIGIL</sequence>
<gene>
    <name evidence="5" type="ORF">CTI12_AA475880</name>
</gene>
<evidence type="ECO:0000256" key="1">
    <source>
        <dbReference type="ARBA" id="ARBA00004123"/>
    </source>
</evidence>
<evidence type="ECO:0000256" key="2">
    <source>
        <dbReference type="ARBA" id="ARBA00023242"/>
    </source>
</evidence>
<dbReference type="InterPro" id="IPR005735">
    <property type="entry name" value="Znf_LSD1"/>
</dbReference>
<feature type="compositionally biased region" description="Basic and acidic residues" evidence="3">
    <location>
        <begin position="419"/>
        <end position="432"/>
    </location>
</feature>
<feature type="compositionally biased region" description="Polar residues" evidence="3">
    <location>
        <begin position="287"/>
        <end position="296"/>
    </location>
</feature>
<feature type="compositionally biased region" description="Basic and acidic residues" evidence="3">
    <location>
        <begin position="160"/>
        <end position="170"/>
    </location>
</feature>
<comment type="subcellular location">
    <subcellularLocation>
        <location evidence="1">Nucleus</location>
    </subcellularLocation>
</comment>
<dbReference type="Proteomes" id="UP000245207">
    <property type="component" value="Unassembled WGS sequence"/>
</dbReference>
<accession>A0A2U1LLK4</accession>
<dbReference type="PANTHER" id="PTHR31747:SF17">
    <property type="entry name" value="PROTEIN LOL2"/>
    <property type="match status" value="1"/>
</dbReference>
<evidence type="ECO:0000313" key="5">
    <source>
        <dbReference type="EMBL" id="PWA49874.1"/>
    </source>
</evidence>
<dbReference type="Pfam" id="PF06943">
    <property type="entry name" value="zf-LSD1"/>
    <property type="match status" value="2"/>
</dbReference>
<feature type="compositionally biased region" description="Acidic residues" evidence="3">
    <location>
        <begin position="386"/>
        <end position="396"/>
    </location>
</feature>
<name>A0A2U1LLK4_ARTAN</name>
<keyword evidence="6" id="KW-1185">Reference proteome</keyword>
<feature type="compositionally biased region" description="Acidic residues" evidence="3">
    <location>
        <begin position="45"/>
        <end position="56"/>
    </location>
</feature>
<comment type="caution">
    <text evidence="5">The sequence shown here is derived from an EMBL/GenBank/DDBJ whole genome shotgun (WGS) entry which is preliminary data.</text>
</comment>
<dbReference type="EMBL" id="PKPP01008747">
    <property type="protein sequence ID" value="PWA49874.1"/>
    <property type="molecule type" value="Genomic_DNA"/>
</dbReference>